<feature type="domain" description="Ubiquitin-like" evidence="2">
    <location>
        <begin position="3"/>
        <end position="87"/>
    </location>
</feature>
<dbReference type="OrthoDB" id="3045089at2759"/>
<proteinExistence type="predicted"/>
<dbReference type="InterPro" id="IPR054464">
    <property type="entry name" value="ULD_fung"/>
</dbReference>
<feature type="region of interest" description="Disordered" evidence="1">
    <location>
        <begin position="119"/>
        <end position="184"/>
    </location>
</feature>
<evidence type="ECO:0000313" key="4">
    <source>
        <dbReference type="Proteomes" id="UP000799423"/>
    </source>
</evidence>
<accession>A0A6A7B911</accession>
<dbReference type="Proteomes" id="UP000799423">
    <property type="component" value="Unassembled WGS sequence"/>
</dbReference>
<organism evidence="3 4">
    <name type="scientific">Plenodomus tracheiphilus IPT5</name>
    <dbReference type="NCBI Taxonomy" id="1408161"/>
    <lineage>
        <taxon>Eukaryota</taxon>
        <taxon>Fungi</taxon>
        <taxon>Dikarya</taxon>
        <taxon>Ascomycota</taxon>
        <taxon>Pezizomycotina</taxon>
        <taxon>Dothideomycetes</taxon>
        <taxon>Pleosporomycetidae</taxon>
        <taxon>Pleosporales</taxon>
        <taxon>Pleosporineae</taxon>
        <taxon>Leptosphaeriaceae</taxon>
        <taxon>Plenodomus</taxon>
    </lineage>
</organism>
<evidence type="ECO:0000313" key="3">
    <source>
        <dbReference type="EMBL" id="KAF2852036.1"/>
    </source>
</evidence>
<gene>
    <name evidence="3" type="ORF">T440DRAFT_447561</name>
</gene>
<feature type="compositionally biased region" description="Basic and acidic residues" evidence="1">
    <location>
        <begin position="154"/>
        <end position="173"/>
    </location>
</feature>
<dbReference type="Pfam" id="PF22893">
    <property type="entry name" value="ULD_2"/>
    <property type="match status" value="1"/>
</dbReference>
<name>A0A6A7B911_9PLEO</name>
<feature type="compositionally biased region" description="Polar residues" evidence="1">
    <location>
        <begin position="134"/>
        <end position="145"/>
    </location>
</feature>
<keyword evidence="4" id="KW-1185">Reference proteome</keyword>
<reference evidence="3" key="1">
    <citation type="submission" date="2020-01" db="EMBL/GenBank/DDBJ databases">
        <authorList>
            <consortium name="DOE Joint Genome Institute"/>
            <person name="Haridas S."/>
            <person name="Albert R."/>
            <person name="Binder M."/>
            <person name="Bloem J."/>
            <person name="Labutti K."/>
            <person name="Salamov A."/>
            <person name="Andreopoulos B."/>
            <person name="Baker S.E."/>
            <person name="Barry K."/>
            <person name="Bills G."/>
            <person name="Bluhm B.H."/>
            <person name="Cannon C."/>
            <person name="Castanera R."/>
            <person name="Culley D.E."/>
            <person name="Daum C."/>
            <person name="Ezra D."/>
            <person name="Gonzalez J.B."/>
            <person name="Henrissat B."/>
            <person name="Kuo A."/>
            <person name="Liang C."/>
            <person name="Lipzen A."/>
            <person name="Lutzoni F."/>
            <person name="Magnuson J."/>
            <person name="Mondo S."/>
            <person name="Nolan M."/>
            <person name="Ohm R."/>
            <person name="Pangilinan J."/>
            <person name="Park H.-J."/>
            <person name="Ramirez L."/>
            <person name="Alfaro M."/>
            <person name="Sun H."/>
            <person name="Tritt A."/>
            <person name="Yoshinaga Y."/>
            <person name="Zwiers L.-H."/>
            <person name="Turgeon B.G."/>
            <person name="Goodwin S.B."/>
            <person name="Spatafora J.W."/>
            <person name="Crous P.W."/>
            <person name="Grigoriev I.V."/>
        </authorList>
    </citation>
    <scope>NUCLEOTIDE SEQUENCE</scope>
    <source>
        <strain evidence="3">IPT5</strain>
    </source>
</reference>
<evidence type="ECO:0000256" key="1">
    <source>
        <dbReference type="SAM" id="MobiDB-lite"/>
    </source>
</evidence>
<dbReference type="EMBL" id="MU006300">
    <property type="protein sequence ID" value="KAF2852036.1"/>
    <property type="molecule type" value="Genomic_DNA"/>
</dbReference>
<sequence length="215" mass="24498">MPVAPVKFKDALGRKFSFPWGLCMTWKVWGLEELIKQAFRHIDIIGRHVHEGHYDLEGPDGKTILPQAWDRVIQPDWAITMHMWPMPEPPPQPASLPPTPLNYIYHPSPSKQTTATILLDSSSTPPRTPSPTPVNSASEEISMSGSKMHAPRGARPEFRRAFKPELYESETKKKESKHQRYGYPRVTEINDEGWESDAEANMKTVTKDRVTKVTE</sequence>
<dbReference type="AlphaFoldDB" id="A0A6A7B911"/>
<evidence type="ECO:0000259" key="2">
    <source>
        <dbReference type="Pfam" id="PF22893"/>
    </source>
</evidence>
<protein>
    <recommendedName>
        <fullName evidence="2">Ubiquitin-like domain-containing protein</fullName>
    </recommendedName>
</protein>